<dbReference type="PANTHER" id="PTHR45968:SF31">
    <property type="entry name" value="GLUCOSE-METHANOL-CHOLINE (GMC) OXIDOREDUCTASE FAMILY PROTEIN"/>
    <property type="match status" value="1"/>
</dbReference>
<dbReference type="SUPFAM" id="SSF51905">
    <property type="entry name" value="FAD/NAD(P)-binding domain"/>
    <property type="match status" value="1"/>
</dbReference>
<dbReference type="PROSITE" id="PS00624">
    <property type="entry name" value="GMC_OXRED_2"/>
    <property type="match status" value="1"/>
</dbReference>
<dbReference type="Gene3D" id="3.30.410.40">
    <property type="match status" value="1"/>
</dbReference>
<sequence length="188" mass="21300">MLGGGHRHQRRVLHARGLVESSYEWVESGQRGAAGGRRPKPEDEYSIRMELGIRLLIYWRQRSKKHMVYLNKGNRNEIILSAGAMGSPQLLMLSGIGPAHELKAQGIEVVLDQAMVGQGMCDNPLNGIPWKPPFLKYKINYETETGQRASNDRGKGYMKLQSRDPIMMLGRYMGHKILKQRQRGEEGT</sequence>
<evidence type="ECO:0000256" key="3">
    <source>
        <dbReference type="ARBA" id="ARBA00022827"/>
    </source>
</evidence>
<accession>A0A8X8ZNP9</accession>
<name>A0A8X8ZNP9_SALSN</name>
<protein>
    <recommendedName>
        <fullName evidence="4">Glucose-methanol-choline oxidoreductase N-terminal domain-containing protein</fullName>
    </recommendedName>
</protein>
<gene>
    <name evidence="5" type="ORF">SASPL_129391</name>
</gene>
<dbReference type="GO" id="GO:0016614">
    <property type="term" value="F:oxidoreductase activity, acting on CH-OH group of donors"/>
    <property type="evidence" value="ECO:0007669"/>
    <property type="project" value="InterPro"/>
</dbReference>
<keyword evidence="3" id="KW-0274">FAD</keyword>
<dbReference type="Gene3D" id="3.50.50.60">
    <property type="entry name" value="FAD/NAD(P)-binding domain"/>
    <property type="match status" value="1"/>
</dbReference>
<keyword evidence="6" id="KW-1185">Reference proteome</keyword>
<organism evidence="5">
    <name type="scientific">Salvia splendens</name>
    <name type="common">Scarlet sage</name>
    <dbReference type="NCBI Taxonomy" id="180675"/>
    <lineage>
        <taxon>Eukaryota</taxon>
        <taxon>Viridiplantae</taxon>
        <taxon>Streptophyta</taxon>
        <taxon>Embryophyta</taxon>
        <taxon>Tracheophyta</taxon>
        <taxon>Spermatophyta</taxon>
        <taxon>Magnoliopsida</taxon>
        <taxon>eudicotyledons</taxon>
        <taxon>Gunneridae</taxon>
        <taxon>Pentapetalae</taxon>
        <taxon>asterids</taxon>
        <taxon>lamiids</taxon>
        <taxon>Lamiales</taxon>
        <taxon>Lamiaceae</taxon>
        <taxon>Nepetoideae</taxon>
        <taxon>Mentheae</taxon>
        <taxon>Salviinae</taxon>
        <taxon>Salvia</taxon>
        <taxon>Salvia subgen. Calosphace</taxon>
        <taxon>core Calosphace</taxon>
    </lineage>
</organism>
<dbReference type="AlphaFoldDB" id="A0A8X8ZNP9"/>
<evidence type="ECO:0000313" key="5">
    <source>
        <dbReference type="EMBL" id="KAG6411311.1"/>
    </source>
</evidence>
<evidence type="ECO:0000259" key="4">
    <source>
        <dbReference type="PROSITE" id="PS00624"/>
    </source>
</evidence>
<comment type="cofactor">
    <cofactor evidence="1">
        <name>FAD</name>
        <dbReference type="ChEBI" id="CHEBI:57692"/>
    </cofactor>
</comment>
<dbReference type="InterPro" id="IPR051871">
    <property type="entry name" value="GMC_Oxidoreductase-Related"/>
</dbReference>
<dbReference type="InterPro" id="IPR000172">
    <property type="entry name" value="GMC_OxRdtase_N"/>
</dbReference>
<evidence type="ECO:0000256" key="2">
    <source>
        <dbReference type="ARBA" id="ARBA00022630"/>
    </source>
</evidence>
<proteinExistence type="predicted"/>
<evidence type="ECO:0000256" key="1">
    <source>
        <dbReference type="ARBA" id="ARBA00001974"/>
    </source>
</evidence>
<reference evidence="5" key="2">
    <citation type="submission" date="2020-08" db="EMBL/GenBank/DDBJ databases">
        <title>Plant Genome Project.</title>
        <authorList>
            <person name="Zhang R.-G."/>
        </authorList>
    </citation>
    <scope>NUCLEOTIDE SEQUENCE</scope>
    <source>
        <strain evidence="5">Huo1</strain>
        <tissue evidence="5">Leaf</tissue>
    </source>
</reference>
<dbReference type="InterPro" id="IPR036188">
    <property type="entry name" value="FAD/NAD-bd_sf"/>
</dbReference>
<dbReference type="PANTHER" id="PTHR45968">
    <property type="entry name" value="OSJNBA0019K04.7 PROTEIN"/>
    <property type="match status" value="1"/>
</dbReference>
<dbReference type="Proteomes" id="UP000298416">
    <property type="component" value="Unassembled WGS sequence"/>
</dbReference>
<comment type="caution">
    <text evidence="5">The sequence shown here is derived from an EMBL/GenBank/DDBJ whole genome shotgun (WGS) entry which is preliminary data.</text>
</comment>
<dbReference type="GO" id="GO:0050660">
    <property type="term" value="F:flavin adenine dinucleotide binding"/>
    <property type="evidence" value="ECO:0007669"/>
    <property type="project" value="InterPro"/>
</dbReference>
<reference evidence="5" key="1">
    <citation type="submission" date="2018-01" db="EMBL/GenBank/DDBJ databases">
        <authorList>
            <person name="Mao J.F."/>
        </authorList>
    </citation>
    <scope>NUCLEOTIDE SEQUENCE</scope>
    <source>
        <strain evidence="5">Huo1</strain>
        <tissue evidence="5">Leaf</tissue>
    </source>
</reference>
<evidence type="ECO:0000313" key="6">
    <source>
        <dbReference type="Proteomes" id="UP000298416"/>
    </source>
</evidence>
<feature type="domain" description="Glucose-methanol-choline oxidoreductase N-terminal" evidence="4">
    <location>
        <begin position="83"/>
        <end position="97"/>
    </location>
</feature>
<dbReference type="Pfam" id="PF00732">
    <property type="entry name" value="GMC_oxred_N"/>
    <property type="match status" value="1"/>
</dbReference>
<keyword evidence="2" id="KW-0285">Flavoprotein</keyword>
<dbReference type="EMBL" id="PNBA02000010">
    <property type="protein sequence ID" value="KAG6411311.1"/>
    <property type="molecule type" value="Genomic_DNA"/>
</dbReference>